<comment type="subcellular location">
    <subcellularLocation>
        <location evidence="1">Cell membrane</location>
        <topology evidence="1">Multi-pass membrane protein</topology>
    </subcellularLocation>
</comment>
<feature type="transmembrane region" description="Helical" evidence="8">
    <location>
        <begin position="200"/>
        <end position="220"/>
    </location>
</feature>
<gene>
    <name evidence="10" type="primary">rarD</name>
    <name evidence="10" type="ORF">GMJLKIPL_5087</name>
</gene>
<protein>
    <submittedName>
        <fullName evidence="10">Protein RarD</fullName>
    </submittedName>
</protein>
<reference evidence="10" key="2">
    <citation type="submission" date="2021-08" db="EMBL/GenBank/DDBJ databases">
        <authorList>
            <person name="Tani A."/>
            <person name="Ola A."/>
            <person name="Ogura Y."/>
            <person name="Katsura K."/>
            <person name="Hayashi T."/>
        </authorList>
    </citation>
    <scope>NUCLEOTIDE SEQUENCE</scope>
    <source>
        <strain evidence="10">DSM 17168</strain>
    </source>
</reference>
<evidence type="ECO:0000256" key="3">
    <source>
        <dbReference type="ARBA" id="ARBA00022448"/>
    </source>
</evidence>
<dbReference type="NCBIfam" id="TIGR00688">
    <property type="entry name" value="rarD"/>
    <property type="match status" value="1"/>
</dbReference>
<dbReference type="InterPro" id="IPR004626">
    <property type="entry name" value="RarD"/>
</dbReference>
<evidence type="ECO:0000256" key="8">
    <source>
        <dbReference type="SAM" id="Phobius"/>
    </source>
</evidence>
<proteinExistence type="inferred from homology"/>
<evidence type="ECO:0000313" key="10">
    <source>
        <dbReference type="EMBL" id="GJE03136.1"/>
    </source>
</evidence>
<dbReference type="SUPFAM" id="SSF103481">
    <property type="entry name" value="Multidrug resistance efflux transporter EmrE"/>
    <property type="match status" value="1"/>
</dbReference>
<name>A0ABQ4SLG7_9HYPH</name>
<reference evidence="10" key="1">
    <citation type="journal article" date="2021" name="Front. Microbiol.">
        <title>Comprehensive Comparative Genomics and Phenotyping of Methylobacterium Species.</title>
        <authorList>
            <person name="Alessa O."/>
            <person name="Ogura Y."/>
            <person name="Fujitani Y."/>
            <person name="Takami H."/>
            <person name="Hayashi T."/>
            <person name="Sahin N."/>
            <person name="Tani A."/>
        </authorList>
    </citation>
    <scope>NUCLEOTIDE SEQUENCE</scope>
    <source>
        <strain evidence="10">DSM 17168</strain>
    </source>
</reference>
<evidence type="ECO:0000313" key="11">
    <source>
        <dbReference type="Proteomes" id="UP001055153"/>
    </source>
</evidence>
<evidence type="ECO:0000256" key="4">
    <source>
        <dbReference type="ARBA" id="ARBA00022475"/>
    </source>
</evidence>
<evidence type="ECO:0000256" key="5">
    <source>
        <dbReference type="ARBA" id="ARBA00022692"/>
    </source>
</evidence>
<evidence type="ECO:0000256" key="1">
    <source>
        <dbReference type="ARBA" id="ARBA00004651"/>
    </source>
</evidence>
<keyword evidence="3" id="KW-0813">Transport</keyword>
<organism evidence="10 11">
    <name type="scientific">Methylobacterium isbiliense</name>
    <dbReference type="NCBI Taxonomy" id="315478"/>
    <lineage>
        <taxon>Bacteria</taxon>
        <taxon>Pseudomonadati</taxon>
        <taxon>Pseudomonadota</taxon>
        <taxon>Alphaproteobacteria</taxon>
        <taxon>Hyphomicrobiales</taxon>
        <taxon>Methylobacteriaceae</taxon>
        <taxon>Methylobacterium</taxon>
    </lineage>
</organism>
<feature type="transmembrane region" description="Helical" evidence="8">
    <location>
        <begin position="168"/>
        <end position="188"/>
    </location>
</feature>
<dbReference type="Pfam" id="PF00892">
    <property type="entry name" value="EamA"/>
    <property type="match status" value="1"/>
</dbReference>
<dbReference type="InterPro" id="IPR000620">
    <property type="entry name" value="EamA_dom"/>
</dbReference>
<keyword evidence="6 8" id="KW-1133">Transmembrane helix</keyword>
<dbReference type="EMBL" id="BPQQ01000068">
    <property type="protein sequence ID" value="GJE03136.1"/>
    <property type="molecule type" value="Genomic_DNA"/>
</dbReference>
<dbReference type="PANTHER" id="PTHR22911:SF137">
    <property type="entry name" value="SOLUTE CARRIER FAMILY 35 MEMBER G2-RELATED"/>
    <property type="match status" value="1"/>
</dbReference>
<dbReference type="PANTHER" id="PTHR22911">
    <property type="entry name" value="ACYL-MALONYL CONDENSING ENZYME-RELATED"/>
    <property type="match status" value="1"/>
</dbReference>
<keyword evidence="4" id="KW-1003">Cell membrane</keyword>
<evidence type="ECO:0000259" key="9">
    <source>
        <dbReference type="Pfam" id="PF00892"/>
    </source>
</evidence>
<evidence type="ECO:0000256" key="2">
    <source>
        <dbReference type="ARBA" id="ARBA00007362"/>
    </source>
</evidence>
<feature type="transmembrane region" description="Helical" evidence="8">
    <location>
        <begin position="93"/>
        <end position="110"/>
    </location>
</feature>
<dbReference type="RefSeq" id="WP_238240533.1">
    <property type="nucleotide sequence ID" value="NZ_BPQQ01000068.1"/>
</dbReference>
<dbReference type="Proteomes" id="UP001055153">
    <property type="component" value="Unassembled WGS sequence"/>
</dbReference>
<comment type="caution">
    <text evidence="10">The sequence shown here is derived from an EMBL/GenBank/DDBJ whole genome shotgun (WGS) entry which is preliminary data.</text>
</comment>
<keyword evidence="7 8" id="KW-0472">Membrane</keyword>
<feature type="transmembrane region" description="Helical" evidence="8">
    <location>
        <begin position="63"/>
        <end position="81"/>
    </location>
</feature>
<sequence length="300" mass="31715">MGLFYALGAYLSWGLVVPVHFRLLDGVPAWVILGHRILWSSVFVVLLLAALRRVRLVPQRRHALLIVSALLIGANWSLYLWAVQNGRMLDASLGYFINPLVAVALGAVVLGERLRPLQGAAVGIAALGVAVAVATAGTLPWVALALAVSFALYALIRKLVPIDPILGFCAETFLLLPLALGYLAWLAPASASVSALDGRTLGLLLLTGLSTSVPLIWFAAAAGRLKLATLGLLQYIAPSCLLVLSVLVYGETLETSRAIVLALTLVALVLYAVDAVRLSRADAAARPQVPLTPDPQRCPG</sequence>
<evidence type="ECO:0000256" key="7">
    <source>
        <dbReference type="ARBA" id="ARBA00023136"/>
    </source>
</evidence>
<keyword evidence="11" id="KW-1185">Reference proteome</keyword>
<feature type="domain" description="EamA" evidence="9">
    <location>
        <begin position="1"/>
        <end position="132"/>
    </location>
</feature>
<evidence type="ECO:0000256" key="6">
    <source>
        <dbReference type="ARBA" id="ARBA00022989"/>
    </source>
</evidence>
<feature type="transmembrane region" description="Helical" evidence="8">
    <location>
        <begin position="256"/>
        <end position="273"/>
    </location>
</feature>
<dbReference type="InterPro" id="IPR037185">
    <property type="entry name" value="EmrE-like"/>
</dbReference>
<feature type="transmembrane region" description="Helical" evidence="8">
    <location>
        <begin position="30"/>
        <end position="51"/>
    </location>
</feature>
<feature type="transmembrane region" description="Helical" evidence="8">
    <location>
        <begin position="232"/>
        <end position="250"/>
    </location>
</feature>
<accession>A0ABQ4SLG7</accession>
<comment type="similarity">
    <text evidence="2">Belongs to the EamA transporter family.</text>
</comment>
<keyword evidence="5 8" id="KW-0812">Transmembrane</keyword>